<gene>
    <name evidence="2" type="ORF">EI77_03102</name>
</gene>
<feature type="domain" description="HTH cro/C1-type" evidence="1">
    <location>
        <begin position="17"/>
        <end position="65"/>
    </location>
</feature>
<dbReference type="Proteomes" id="UP000295662">
    <property type="component" value="Unassembled WGS sequence"/>
</dbReference>
<evidence type="ECO:0000313" key="2">
    <source>
        <dbReference type="EMBL" id="TDU69447.1"/>
    </source>
</evidence>
<dbReference type="EMBL" id="SOCA01000005">
    <property type="protein sequence ID" value="TDU69447.1"/>
    <property type="molecule type" value="Genomic_DNA"/>
</dbReference>
<comment type="caution">
    <text evidence="2">The sequence shown here is derived from an EMBL/GenBank/DDBJ whole genome shotgun (WGS) entry which is preliminary data.</text>
</comment>
<dbReference type="Pfam" id="PF01381">
    <property type="entry name" value="HTH_3"/>
    <property type="match status" value="1"/>
</dbReference>
<evidence type="ECO:0000313" key="3">
    <source>
        <dbReference type="Proteomes" id="UP000295662"/>
    </source>
</evidence>
<name>A0A4R7RXX7_9BACT</name>
<dbReference type="CDD" id="cd00093">
    <property type="entry name" value="HTH_XRE"/>
    <property type="match status" value="1"/>
</dbReference>
<dbReference type="GO" id="GO:0003677">
    <property type="term" value="F:DNA binding"/>
    <property type="evidence" value="ECO:0007669"/>
    <property type="project" value="InterPro"/>
</dbReference>
<dbReference type="SUPFAM" id="SSF47413">
    <property type="entry name" value="lambda repressor-like DNA-binding domains"/>
    <property type="match status" value="1"/>
</dbReference>
<dbReference type="Gene3D" id="1.10.260.40">
    <property type="entry name" value="lambda repressor-like DNA-binding domains"/>
    <property type="match status" value="1"/>
</dbReference>
<proteinExistence type="predicted"/>
<dbReference type="OrthoDB" id="884972at2"/>
<dbReference type="InterPro" id="IPR001387">
    <property type="entry name" value="Cro/C1-type_HTH"/>
</dbReference>
<organism evidence="2 3">
    <name type="scientific">Prosthecobacter fusiformis</name>
    <dbReference type="NCBI Taxonomy" id="48464"/>
    <lineage>
        <taxon>Bacteria</taxon>
        <taxon>Pseudomonadati</taxon>
        <taxon>Verrucomicrobiota</taxon>
        <taxon>Verrucomicrobiia</taxon>
        <taxon>Verrucomicrobiales</taxon>
        <taxon>Verrucomicrobiaceae</taxon>
        <taxon>Prosthecobacter</taxon>
    </lineage>
</organism>
<reference evidence="2 3" key="1">
    <citation type="submission" date="2019-03" db="EMBL/GenBank/DDBJ databases">
        <title>Genomic Encyclopedia of Archaeal and Bacterial Type Strains, Phase II (KMG-II): from individual species to whole genera.</title>
        <authorList>
            <person name="Goeker M."/>
        </authorList>
    </citation>
    <scope>NUCLEOTIDE SEQUENCE [LARGE SCALE GENOMIC DNA]</scope>
    <source>
        <strain evidence="2 3">ATCC 25309</strain>
    </source>
</reference>
<sequence length="123" mass="13474">MPTDSSQSDITRLAAMLRARRGTRGLRSVAQEIGEISASTLSRIEQGGVPDLETYLRITKWLGIQTEHQGLSGAGETATPELIEAHFRAEKVLPPDTIQALSDMIRQAYKWAENRGIGTNPSK</sequence>
<dbReference type="InterPro" id="IPR010982">
    <property type="entry name" value="Lambda_DNA-bd_dom_sf"/>
</dbReference>
<evidence type="ECO:0000259" key="1">
    <source>
        <dbReference type="Pfam" id="PF01381"/>
    </source>
</evidence>
<protein>
    <submittedName>
        <fullName evidence="2">Helix-turn-helix protein</fullName>
    </submittedName>
</protein>
<dbReference type="AlphaFoldDB" id="A0A4R7RXX7"/>
<keyword evidence="3" id="KW-1185">Reference proteome</keyword>
<accession>A0A4R7RXX7</accession>